<evidence type="ECO:0000313" key="7">
    <source>
        <dbReference type="Proteomes" id="UP001458946"/>
    </source>
</evidence>
<dbReference type="NCBIfam" id="TIGR02532">
    <property type="entry name" value="IV_pilin_GFxxxE"/>
    <property type="match status" value="1"/>
</dbReference>
<dbReference type="InterPro" id="IPR012902">
    <property type="entry name" value="N_methyl_site"/>
</dbReference>
<evidence type="ECO:0000256" key="2">
    <source>
        <dbReference type="ARBA" id="ARBA00004418"/>
    </source>
</evidence>
<organism evidence="6 7">
    <name type="scientific">Deinococcus xinjiangensis</name>
    <dbReference type="NCBI Taxonomy" id="457454"/>
    <lineage>
        <taxon>Bacteria</taxon>
        <taxon>Thermotogati</taxon>
        <taxon>Deinococcota</taxon>
        <taxon>Deinococci</taxon>
        <taxon>Deinococcales</taxon>
        <taxon>Deinococcaceae</taxon>
        <taxon>Deinococcus</taxon>
    </lineage>
</organism>
<evidence type="ECO:0008006" key="8">
    <source>
        <dbReference type="Google" id="ProtNLM"/>
    </source>
</evidence>
<comment type="subcellular location">
    <subcellularLocation>
        <location evidence="1">Cell outer membrane</location>
        <topology evidence="1">Single-pass membrane protein</topology>
    </subcellularLocation>
    <subcellularLocation>
        <location evidence="2">Periplasm</location>
    </subcellularLocation>
</comment>
<proteinExistence type="predicted"/>
<keyword evidence="3" id="KW-0574">Periplasm</keyword>
<keyword evidence="5" id="KW-1133">Transmembrane helix</keyword>
<accession>A0ABP9VAU8</accession>
<keyword evidence="4" id="KW-0998">Cell outer membrane</keyword>
<evidence type="ECO:0000256" key="1">
    <source>
        <dbReference type="ARBA" id="ARBA00004203"/>
    </source>
</evidence>
<feature type="transmembrane region" description="Helical" evidence="5">
    <location>
        <begin position="6"/>
        <end position="32"/>
    </location>
</feature>
<evidence type="ECO:0000256" key="4">
    <source>
        <dbReference type="ARBA" id="ARBA00023237"/>
    </source>
</evidence>
<evidence type="ECO:0000313" key="6">
    <source>
        <dbReference type="EMBL" id="GAA5501138.1"/>
    </source>
</evidence>
<gene>
    <name evidence="6" type="ORF">Dxin01_00869</name>
</gene>
<comment type="caution">
    <text evidence="6">The sequence shown here is derived from an EMBL/GenBank/DDBJ whole genome shotgun (WGS) entry which is preliminary data.</text>
</comment>
<evidence type="ECO:0000256" key="3">
    <source>
        <dbReference type="ARBA" id="ARBA00022764"/>
    </source>
</evidence>
<keyword evidence="5" id="KW-0472">Membrane</keyword>
<dbReference type="SUPFAM" id="SSF54523">
    <property type="entry name" value="Pili subunits"/>
    <property type="match status" value="1"/>
</dbReference>
<keyword evidence="5" id="KW-0812">Transmembrane</keyword>
<dbReference type="EMBL" id="BAABRN010000006">
    <property type="protein sequence ID" value="GAA5501138.1"/>
    <property type="molecule type" value="Genomic_DNA"/>
</dbReference>
<evidence type="ECO:0000256" key="5">
    <source>
        <dbReference type="SAM" id="Phobius"/>
    </source>
</evidence>
<dbReference type="Pfam" id="PF07963">
    <property type="entry name" value="N_methyl"/>
    <property type="match status" value="1"/>
</dbReference>
<reference evidence="6 7" key="1">
    <citation type="submission" date="2024-02" db="EMBL/GenBank/DDBJ databases">
        <title>Deinococcus xinjiangensis NBRC 107630.</title>
        <authorList>
            <person name="Ichikawa N."/>
            <person name="Katano-Makiyama Y."/>
            <person name="Hidaka K."/>
        </authorList>
    </citation>
    <scope>NUCLEOTIDE SEQUENCE [LARGE SCALE GENOMIC DNA]</scope>
    <source>
        <strain evidence="6 7">NBRC 107630</strain>
    </source>
</reference>
<dbReference type="RefSeq" id="WP_353541112.1">
    <property type="nucleotide sequence ID" value="NZ_BAABRN010000006.1"/>
</dbReference>
<dbReference type="InterPro" id="IPR045584">
    <property type="entry name" value="Pilin-like"/>
</dbReference>
<dbReference type="Proteomes" id="UP001458946">
    <property type="component" value="Unassembled WGS sequence"/>
</dbReference>
<keyword evidence="7" id="KW-1185">Reference proteome</keyword>
<sequence length="151" mass="16761">MKSSSTGLTIIEVLVALAVFAVLMVAVTTTLLSSLRTNRQTELRTKVTRAAETWADRYRGGLEPRLTTKSCVVSSNTLTCTYPANYAYPTSEWSKWDSDFRSIMQPFSHVVTLTVLTPSGNSVQLNELNIKTTYLDAGQPKVIKFTTKVVY</sequence>
<protein>
    <recommendedName>
        <fullName evidence="8">Prepilin-type N-terminal cleavage/methylation domain-containing protein</fullName>
    </recommendedName>
</protein>
<name>A0ABP9VAU8_9DEIO</name>